<organism evidence="3 4">
    <name type="scientific">Parthenolecanium corni</name>
    <dbReference type="NCBI Taxonomy" id="536013"/>
    <lineage>
        <taxon>Eukaryota</taxon>
        <taxon>Metazoa</taxon>
        <taxon>Ecdysozoa</taxon>
        <taxon>Arthropoda</taxon>
        <taxon>Hexapoda</taxon>
        <taxon>Insecta</taxon>
        <taxon>Pterygota</taxon>
        <taxon>Neoptera</taxon>
        <taxon>Paraneoptera</taxon>
        <taxon>Hemiptera</taxon>
        <taxon>Sternorrhyncha</taxon>
        <taxon>Coccoidea</taxon>
        <taxon>Coccidae</taxon>
        <taxon>Parthenolecanium</taxon>
    </lineage>
</organism>
<comment type="caution">
    <text evidence="3">The sequence shown here is derived from an EMBL/GenBank/DDBJ whole genome shotgun (WGS) entry which is preliminary data.</text>
</comment>
<keyword evidence="4" id="KW-1185">Reference proteome</keyword>
<keyword evidence="2" id="KW-0472">Membrane</keyword>
<feature type="transmembrane region" description="Helical" evidence="2">
    <location>
        <begin position="18"/>
        <end position="36"/>
    </location>
</feature>
<evidence type="ECO:0000256" key="2">
    <source>
        <dbReference type="SAM" id="Phobius"/>
    </source>
</evidence>
<dbReference type="Proteomes" id="UP001367676">
    <property type="component" value="Unassembled WGS sequence"/>
</dbReference>
<proteinExistence type="predicted"/>
<evidence type="ECO:0000256" key="1">
    <source>
        <dbReference type="SAM" id="MobiDB-lite"/>
    </source>
</evidence>
<dbReference type="Pfam" id="PF07898">
    <property type="entry name" value="DUF1676"/>
    <property type="match status" value="1"/>
</dbReference>
<protein>
    <submittedName>
        <fullName evidence="3">Uncharacterized protein</fullName>
    </submittedName>
</protein>
<keyword evidence="2" id="KW-0812">Transmembrane</keyword>
<sequence length="290" mass="32177">MVLGDIDMKIRVDTKIRVAYFALVVLSVVSCAQAFLPKGFFSSGNTLWDELYLKCGHRVTFHCVQSRLMDYVNTTLDSDLRLAEGIYFVRQHQRVYRVLDANNSPLDIVSPEGNIADGSAAILKRSQRALNTPLSHTTDNGLGSSNSTEADEMLKAEEEEDDAAFTNFVHTVEQIEQDLESKRGQDASNGTTTTETAVPANETESEDAEESRSDNVVVRSLHKVTDLLYDKTTTYLSSHDLHLDMPQMLFGGSRMVVSPRGFDEDGGVLLKVNFNPAETPRGGIGKYFRK</sequence>
<feature type="compositionally biased region" description="Polar residues" evidence="1">
    <location>
        <begin position="132"/>
        <end position="148"/>
    </location>
</feature>
<accession>A0AAN9Y9T4</accession>
<dbReference type="AlphaFoldDB" id="A0AAN9Y9T4"/>
<feature type="compositionally biased region" description="Polar residues" evidence="1">
    <location>
        <begin position="186"/>
        <end position="196"/>
    </location>
</feature>
<evidence type="ECO:0000313" key="3">
    <source>
        <dbReference type="EMBL" id="KAK7603047.1"/>
    </source>
</evidence>
<feature type="region of interest" description="Disordered" evidence="1">
    <location>
        <begin position="132"/>
        <end position="153"/>
    </location>
</feature>
<dbReference type="EMBL" id="JBBCAQ010000006">
    <property type="protein sequence ID" value="KAK7603047.1"/>
    <property type="molecule type" value="Genomic_DNA"/>
</dbReference>
<evidence type="ECO:0000313" key="4">
    <source>
        <dbReference type="Proteomes" id="UP001367676"/>
    </source>
</evidence>
<name>A0AAN9Y9T4_9HEMI</name>
<gene>
    <name evidence="3" type="ORF">V9T40_003046</name>
</gene>
<keyword evidence="2" id="KW-1133">Transmembrane helix</keyword>
<feature type="region of interest" description="Disordered" evidence="1">
    <location>
        <begin position="176"/>
        <end position="214"/>
    </location>
</feature>
<reference evidence="3 4" key="1">
    <citation type="submission" date="2024-03" db="EMBL/GenBank/DDBJ databases">
        <title>Adaptation during the transition from Ophiocordyceps entomopathogen to insect associate is accompanied by gene loss and intensified selection.</title>
        <authorList>
            <person name="Ward C.M."/>
            <person name="Onetto C.A."/>
            <person name="Borneman A.R."/>
        </authorList>
    </citation>
    <scope>NUCLEOTIDE SEQUENCE [LARGE SCALE GENOMIC DNA]</scope>
    <source>
        <strain evidence="3">AWRI1</strain>
        <tissue evidence="3">Single Adult Female</tissue>
    </source>
</reference>
<dbReference type="InterPro" id="IPR012464">
    <property type="entry name" value="DUF1676"/>
</dbReference>